<organism evidence="2 3">
    <name type="scientific">Pleurostoma richardsiae</name>
    <dbReference type="NCBI Taxonomy" id="41990"/>
    <lineage>
        <taxon>Eukaryota</taxon>
        <taxon>Fungi</taxon>
        <taxon>Dikarya</taxon>
        <taxon>Ascomycota</taxon>
        <taxon>Pezizomycotina</taxon>
        <taxon>Sordariomycetes</taxon>
        <taxon>Sordariomycetidae</taxon>
        <taxon>Calosphaeriales</taxon>
        <taxon>Pleurostomataceae</taxon>
        <taxon>Pleurostoma</taxon>
    </lineage>
</organism>
<sequence length="345" mass="37917">MANIFFIGATGHIGGAVIDGLLSKNSNLSITALFRSPDKAMRYQERFPAVKTVIGDLEDLYTIEEQSRAAAIVINTAPDLYMRVTDAVARGLSSRPTRGFYIHTAGAALIWEQPCGESSPMIWDDIADIDAIKNRPEGTTHKDTDSRVRSYASTMNVAIISPAYVHGLSPSPNHPTFLTLPDVVSTMRAFDSGFVIGKGANRETFVHVVDLARMYVALVDDALCGPDEYDPRLWGVDAYYFGGDIEMSFRDFMELFVPLAKESGIITTDEIKSLAVGDPTEAAQYRNDRDIHEWSDHIITMFGINMRCQSARARELLGYEPKEKNVAKSLSESLDAFLKGAASSG</sequence>
<dbReference type="InterPro" id="IPR051783">
    <property type="entry name" value="NAD(P)-dependent_oxidoreduct"/>
</dbReference>
<dbReference type="GO" id="GO:0004029">
    <property type="term" value="F:aldehyde dehydrogenase (NAD+) activity"/>
    <property type="evidence" value="ECO:0007669"/>
    <property type="project" value="TreeGrafter"/>
</dbReference>
<dbReference type="GO" id="GO:0005737">
    <property type="term" value="C:cytoplasm"/>
    <property type="evidence" value="ECO:0007669"/>
    <property type="project" value="TreeGrafter"/>
</dbReference>
<dbReference type="InterPro" id="IPR036291">
    <property type="entry name" value="NAD(P)-bd_dom_sf"/>
</dbReference>
<dbReference type="Gene3D" id="3.40.50.720">
    <property type="entry name" value="NAD(P)-binding Rossmann-like Domain"/>
    <property type="match status" value="2"/>
</dbReference>
<accession>A0AA38R3J3</accession>
<dbReference type="Proteomes" id="UP001174694">
    <property type="component" value="Unassembled WGS sequence"/>
</dbReference>
<evidence type="ECO:0000313" key="3">
    <source>
        <dbReference type="Proteomes" id="UP001174694"/>
    </source>
</evidence>
<protein>
    <submittedName>
        <fullName evidence="2">NAD(P)-binding protein</fullName>
    </submittedName>
</protein>
<name>A0AA38R3J3_9PEZI</name>
<comment type="caution">
    <text evidence="2">The sequence shown here is derived from an EMBL/GenBank/DDBJ whole genome shotgun (WGS) entry which is preliminary data.</text>
</comment>
<proteinExistence type="predicted"/>
<evidence type="ECO:0000259" key="1">
    <source>
        <dbReference type="Pfam" id="PF13460"/>
    </source>
</evidence>
<reference evidence="2" key="1">
    <citation type="submission" date="2022-07" db="EMBL/GenBank/DDBJ databases">
        <title>Fungi with potential for degradation of polypropylene.</title>
        <authorList>
            <person name="Gostincar C."/>
        </authorList>
    </citation>
    <scope>NUCLEOTIDE SEQUENCE</scope>
    <source>
        <strain evidence="2">EXF-13308</strain>
    </source>
</reference>
<keyword evidence="3" id="KW-1185">Reference proteome</keyword>
<gene>
    <name evidence="2" type="ORF">NKR23_g11458</name>
</gene>
<dbReference type="InterPro" id="IPR016040">
    <property type="entry name" value="NAD(P)-bd_dom"/>
</dbReference>
<dbReference type="SUPFAM" id="SSF51735">
    <property type="entry name" value="NAD(P)-binding Rossmann-fold domains"/>
    <property type="match status" value="1"/>
</dbReference>
<dbReference type="PANTHER" id="PTHR48079:SF6">
    <property type="entry name" value="NAD(P)-BINDING DOMAIN-CONTAINING PROTEIN-RELATED"/>
    <property type="match status" value="1"/>
</dbReference>
<dbReference type="PANTHER" id="PTHR48079">
    <property type="entry name" value="PROTEIN YEEZ"/>
    <property type="match status" value="1"/>
</dbReference>
<dbReference type="Pfam" id="PF13460">
    <property type="entry name" value="NAD_binding_10"/>
    <property type="match status" value="1"/>
</dbReference>
<evidence type="ECO:0000313" key="2">
    <source>
        <dbReference type="EMBL" id="KAJ9132120.1"/>
    </source>
</evidence>
<dbReference type="AlphaFoldDB" id="A0AA38R3J3"/>
<dbReference type="EMBL" id="JANBVO010000061">
    <property type="protein sequence ID" value="KAJ9132120.1"/>
    <property type="molecule type" value="Genomic_DNA"/>
</dbReference>
<feature type="domain" description="NAD(P)-binding" evidence="1">
    <location>
        <begin position="8"/>
        <end position="77"/>
    </location>
</feature>